<feature type="signal peptide" evidence="7">
    <location>
        <begin position="1"/>
        <end position="25"/>
    </location>
</feature>
<evidence type="ECO:0000256" key="1">
    <source>
        <dbReference type="ARBA" id="ARBA00004571"/>
    </source>
</evidence>
<dbReference type="SUPFAM" id="SSF49452">
    <property type="entry name" value="Starch-binding domain-like"/>
    <property type="match status" value="1"/>
</dbReference>
<dbReference type="InterPro" id="IPR057601">
    <property type="entry name" value="Oar-like_b-barrel"/>
</dbReference>
<dbReference type="InterPro" id="IPR039426">
    <property type="entry name" value="TonB-dep_rcpt-like"/>
</dbReference>
<dbReference type="AlphaFoldDB" id="Q5QWX5"/>
<feature type="domain" description="TonB-dependent transporter Oar-like beta-barrel" evidence="9">
    <location>
        <begin position="350"/>
        <end position="988"/>
    </location>
</feature>
<dbReference type="EMBL" id="AE017340">
    <property type="protein sequence ID" value="AAV81423.1"/>
    <property type="molecule type" value="Genomic_DNA"/>
</dbReference>
<feature type="domain" description="TonB-dependent transporter Oar-like beta-barrel" evidence="9">
    <location>
        <begin position="240"/>
        <end position="306"/>
    </location>
</feature>
<dbReference type="InterPro" id="IPR013784">
    <property type="entry name" value="Carb-bd-like_fold"/>
</dbReference>
<dbReference type="GO" id="GO:0009279">
    <property type="term" value="C:cell outer membrane"/>
    <property type="evidence" value="ECO:0007669"/>
    <property type="project" value="UniProtKB-SubCell"/>
</dbReference>
<dbReference type="KEGG" id="ilo:IL0582"/>
<dbReference type="Pfam" id="PF25183">
    <property type="entry name" value="OMP_b-brl_4"/>
    <property type="match status" value="2"/>
</dbReference>
<organism evidence="10 11">
    <name type="scientific">Idiomarina loihiensis (strain ATCC BAA-735 / DSM 15497 / L2-TR)</name>
    <dbReference type="NCBI Taxonomy" id="283942"/>
    <lineage>
        <taxon>Bacteria</taxon>
        <taxon>Pseudomonadati</taxon>
        <taxon>Pseudomonadota</taxon>
        <taxon>Gammaproteobacteria</taxon>
        <taxon>Alteromonadales</taxon>
        <taxon>Idiomarinaceae</taxon>
        <taxon>Idiomarina</taxon>
    </lineage>
</organism>
<evidence type="ECO:0000313" key="10">
    <source>
        <dbReference type="EMBL" id="AAV81423.1"/>
    </source>
</evidence>
<dbReference type="PANTHER" id="PTHR30069">
    <property type="entry name" value="TONB-DEPENDENT OUTER MEMBRANE RECEPTOR"/>
    <property type="match status" value="1"/>
</dbReference>
<evidence type="ECO:0000313" key="11">
    <source>
        <dbReference type="Proteomes" id="UP000001171"/>
    </source>
</evidence>
<evidence type="ECO:0000256" key="4">
    <source>
        <dbReference type="ARBA" id="ARBA00022692"/>
    </source>
</evidence>
<dbReference type="SUPFAM" id="SSF56935">
    <property type="entry name" value="Porins"/>
    <property type="match status" value="1"/>
</dbReference>
<keyword evidence="3" id="KW-1134">Transmembrane beta strand</keyword>
<dbReference type="GO" id="GO:0030246">
    <property type="term" value="F:carbohydrate binding"/>
    <property type="evidence" value="ECO:0007669"/>
    <property type="project" value="InterPro"/>
</dbReference>
<dbReference type="InterPro" id="IPR012910">
    <property type="entry name" value="Plug_dom"/>
</dbReference>
<keyword evidence="6" id="KW-0998">Cell outer membrane</keyword>
<dbReference type="Proteomes" id="UP000001171">
    <property type="component" value="Chromosome"/>
</dbReference>
<feature type="domain" description="TonB-dependent receptor plug" evidence="8">
    <location>
        <begin position="133"/>
        <end position="231"/>
    </location>
</feature>
<evidence type="ECO:0000256" key="3">
    <source>
        <dbReference type="ARBA" id="ARBA00022452"/>
    </source>
</evidence>
<name>Q5QWX5_IDILO</name>
<accession>Q5QWX5</accession>
<keyword evidence="11" id="KW-1185">Reference proteome</keyword>
<keyword evidence="2" id="KW-0813">Transport</keyword>
<dbReference type="InterPro" id="IPR037066">
    <property type="entry name" value="Plug_dom_sf"/>
</dbReference>
<evidence type="ECO:0000256" key="6">
    <source>
        <dbReference type="ARBA" id="ARBA00023237"/>
    </source>
</evidence>
<evidence type="ECO:0000259" key="8">
    <source>
        <dbReference type="Pfam" id="PF07715"/>
    </source>
</evidence>
<dbReference type="GO" id="GO:0015344">
    <property type="term" value="F:siderophore uptake transmembrane transporter activity"/>
    <property type="evidence" value="ECO:0007669"/>
    <property type="project" value="TreeGrafter"/>
</dbReference>
<sequence>MFNSTFKRTAVAAAIAFGLSGAAIAQDTSSVVRGNVVTESGEVAANARVEIIHVPTGTRSVATTNESGAFSNSGLRVGGPYIIVIESSEGKKVYEDVYLSLGEPLRINAQLESSDMERLQVTGTAILGGANSGSSSYFGEEDIANTPTFNRDLKEVARLNPYVNLLSGSESPLSIGGANPRYNSIAIDGVGVNDDFGLNGNGYPTQRSPISLDAIEQVSVDVAPFDAAEGGFSGGRINAVTKSGTNEFHGSLTYERMSDAWAGDPENPAGDEVPLDFERDTYSLALGGPIVKDKVFFFVNYEKSKEPAQIEFGPAGAGAANDSDVTQEQYQEVRDIAQGVYGVDIGNWNTLKDTTNENLLVKLDWNINYDHRLAFTFNRTEGNNVRGQSNNPDSLALSTNWYDYQQNMDLYRLSWFSDWSADLSSEIYVSYKSVESISGLETKEFGDISVDMDSEGEISLSFGPDYNRHANSLETDNLKIGARFDYLVGDHEIEFGGEYDKTDVFNIFVRNSLGSWSFSSIEDFANREASSFYYENAYTNNASDAAADFSLGQLNLYVQDNWYLNDSMELGLGLRYERYNTSDKPTLNENFVERYGYSNQENLDGLDIFLPRVDFKWFAADDLVVRAGAGRFSGGRPNVWVSNSFSNDGYTLVQFDRGEVPANEYLNNVDITEVPEAVRNAMYAGDGDTNSIDPNYEIPSDWIARVGVDYQFDIPGLGNNFNATAEVMRKWMTDNSQWKDISRCVSGETAAGVSIYEPCDPDAPIGHYDLQLTNEDKNGKAWIYTASLSKQWDNGFNAYAAYTHQNIDEGNPGTSSTATSNYEYNIVVDRNQPLIGTADYETEHTLKIALGYSHEFFDGYASKFNLFFQRRSGTPFSHTMNLYCNRRNNDCDDDFGDQDTFVTGSYLPYIPAGANDANISPESTISYDDMMAIFESVDLAQYAGGFAPKGARRAPWVNTLDFQFQQELPGLMDGHKGVFYVSINNLLNLIDSSKGKSLRMNYTNNSIIDFNGLDDEGRYIYGAPYGGADTRNWDTFEAEESTWRIKMGVQYKF</sequence>
<keyword evidence="7" id="KW-0732">Signal</keyword>
<gene>
    <name evidence="10" type="ordered locus">IL0582</name>
</gene>
<dbReference type="Pfam" id="PF13620">
    <property type="entry name" value="CarboxypepD_reg"/>
    <property type="match status" value="1"/>
</dbReference>
<dbReference type="RefSeq" id="WP_011233839.1">
    <property type="nucleotide sequence ID" value="NC_006512.1"/>
</dbReference>
<dbReference type="Gene3D" id="2.40.170.20">
    <property type="entry name" value="TonB-dependent receptor, beta-barrel domain"/>
    <property type="match status" value="1"/>
</dbReference>
<dbReference type="GO" id="GO:0044718">
    <property type="term" value="P:siderophore transmembrane transport"/>
    <property type="evidence" value="ECO:0007669"/>
    <property type="project" value="TreeGrafter"/>
</dbReference>
<keyword evidence="4" id="KW-0812">Transmembrane</keyword>
<dbReference type="STRING" id="283942.IL0582"/>
<reference evidence="10 11" key="1">
    <citation type="journal article" date="2004" name="Proc. Natl. Acad. Sci. U.S.A.">
        <title>Genome sequence of the deep-sea gamma-proteobacterium Idiomarina loihiensis reveals amino acid fermentation as a source of carbon and energy.</title>
        <authorList>
            <person name="Hou S."/>
            <person name="Saw J.H."/>
            <person name="Lee K.S."/>
            <person name="Freitas T.A."/>
            <person name="Belisle C."/>
            <person name="Kawarabayasi Y."/>
            <person name="Donachie S.P."/>
            <person name="Pikina A."/>
            <person name="Galperin M.Y."/>
            <person name="Koonin E.V."/>
            <person name="Makarova K.S."/>
            <person name="Omelchenko M.V."/>
            <person name="Sorokin A."/>
            <person name="Wolf Y.I."/>
            <person name="Li Q.X."/>
            <person name="Keum Y.S."/>
            <person name="Campbell S."/>
            <person name="Denery J."/>
            <person name="Aizawa S."/>
            <person name="Shibata S."/>
            <person name="Malahoff A."/>
            <person name="Alam M."/>
        </authorList>
    </citation>
    <scope>NUCLEOTIDE SEQUENCE [LARGE SCALE GENOMIC DNA]</scope>
    <source>
        <strain evidence="11">ATCC BAA-735 / DSM 15497 / L2-TR</strain>
    </source>
</reference>
<evidence type="ECO:0000259" key="9">
    <source>
        <dbReference type="Pfam" id="PF25183"/>
    </source>
</evidence>
<dbReference type="GeneID" id="41335733"/>
<feature type="chain" id="PRO_5004261046" evidence="7">
    <location>
        <begin position="26"/>
        <end position="1053"/>
    </location>
</feature>
<protein>
    <submittedName>
        <fullName evidence="10">Oar-like outer membrane protein protein, OmpA family</fullName>
    </submittedName>
</protein>
<comment type="subcellular location">
    <subcellularLocation>
        <location evidence="1">Cell outer membrane</location>
        <topology evidence="1">Multi-pass membrane protein</topology>
    </subcellularLocation>
</comment>
<dbReference type="OrthoDB" id="9768147at2"/>
<dbReference type="eggNOG" id="COG4771">
    <property type="taxonomic scope" value="Bacteria"/>
</dbReference>
<keyword evidence="5" id="KW-0472">Membrane</keyword>
<evidence type="ECO:0000256" key="5">
    <source>
        <dbReference type="ARBA" id="ARBA00023136"/>
    </source>
</evidence>
<dbReference type="Pfam" id="PF07715">
    <property type="entry name" value="Plug"/>
    <property type="match status" value="1"/>
</dbReference>
<dbReference type="Gene3D" id="2.170.130.10">
    <property type="entry name" value="TonB-dependent receptor, plug domain"/>
    <property type="match status" value="1"/>
</dbReference>
<dbReference type="InterPro" id="IPR036942">
    <property type="entry name" value="Beta-barrel_TonB_sf"/>
</dbReference>
<evidence type="ECO:0000256" key="2">
    <source>
        <dbReference type="ARBA" id="ARBA00022448"/>
    </source>
</evidence>
<proteinExistence type="predicted"/>
<dbReference type="HOGENOM" id="CLU_006298_1_0_6"/>
<evidence type="ECO:0000256" key="7">
    <source>
        <dbReference type="SAM" id="SignalP"/>
    </source>
</evidence>
<dbReference type="PANTHER" id="PTHR30069:SF46">
    <property type="entry name" value="OAR PROTEIN"/>
    <property type="match status" value="1"/>
</dbReference>